<dbReference type="AlphaFoldDB" id="A0A9Q1G0S0"/>
<dbReference type="EMBL" id="JAINUF010000003">
    <property type="protein sequence ID" value="KAJ8371097.1"/>
    <property type="molecule type" value="Genomic_DNA"/>
</dbReference>
<gene>
    <name evidence="2" type="ORF">SKAU_G00111250</name>
</gene>
<keyword evidence="3" id="KW-1185">Reference proteome</keyword>
<comment type="caution">
    <text evidence="2">The sequence shown here is derived from an EMBL/GenBank/DDBJ whole genome shotgun (WGS) entry which is preliminary data.</text>
</comment>
<name>A0A9Q1G0S0_SYNKA</name>
<dbReference type="Proteomes" id="UP001152622">
    <property type="component" value="Chromosome 3"/>
</dbReference>
<accession>A0A9Q1G0S0</accession>
<evidence type="ECO:0000313" key="2">
    <source>
        <dbReference type="EMBL" id="KAJ8371097.1"/>
    </source>
</evidence>
<proteinExistence type="predicted"/>
<reference evidence="2" key="1">
    <citation type="journal article" date="2023" name="Science">
        <title>Genome structures resolve the early diversification of teleost fishes.</title>
        <authorList>
            <person name="Parey E."/>
            <person name="Louis A."/>
            <person name="Montfort J."/>
            <person name="Bouchez O."/>
            <person name="Roques C."/>
            <person name="Iampietro C."/>
            <person name="Lluch J."/>
            <person name="Castinel A."/>
            <person name="Donnadieu C."/>
            <person name="Desvignes T."/>
            <person name="Floi Bucao C."/>
            <person name="Jouanno E."/>
            <person name="Wen M."/>
            <person name="Mejri S."/>
            <person name="Dirks R."/>
            <person name="Jansen H."/>
            <person name="Henkel C."/>
            <person name="Chen W.J."/>
            <person name="Zahm M."/>
            <person name="Cabau C."/>
            <person name="Klopp C."/>
            <person name="Thompson A.W."/>
            <person name="Robinson-Rechavi M."/>
            <person name="Braasch I."/>
            <person name="Lecointre G."/>
            <person name="Bobe J."/>
            <person name="Postlethwait J.H."/>
            <person name="Berthelot C."/>
            <person name="Roest Crollius H."/>
            <person name="Guiguen Y."/>
        </authorList>
    </citation>
    <scope>NUCLEOTIDE SEQUENCE</scope>
    <source>
        <strain evidence="2">WJC10195</strain>
    </source>
</reference>
<sequence>MRKVLLQVKCNLRRERPQTAARARLDLLAPVAAAAVWQLINLAQEYSAFHPSFRFGGGWLAGWLAHPRGYPSQAVAGCCRLRPDWCSSTSRVGLRDRPSPPRSVPRTLCASPCLYQQGKSSPWAELSSAWQREQLFSRFPGRPTAEGTRNVPLLIRPVPAPVPPRTALTASLSPSRAVNGAPAVIGLSGLWFALVLQDRNCRSAQGWTITQEMHSGIYPVFSSGAGSEDARVVLGFSLWERRRVWDCGQLPDRYYPRRSGSGTTVTELSGLDDRRE</sequence>
<evidence type="ECO:0000256" key="1">
    <source>
        <dbReference type="SAM" id="MobiDB-lite"/>
    </source>
</evidence>
<feature type="region of interest" description="Disordered" evidence="1">
    <location>
        <begin position="256"/>
        <end position="276"/>
    </location>
</feature>
<organism evidence="2 3">
    <name type="scientific">Synaphobranchus kaupii</name>
    <name type="common">Kaup's arrowtooth eel</name>
    <dbReference type="NCBI Taxonomy" id="118154"/>
    <lineage>
        <taxon>Eukaryota</taxon>
        <taxon>Metazoa</taxon>
        <taxon>Chordata</taxon>
        <taxon>Craniata</taxon>
        <taxon>Vertebrata</taxon>
        <taxon>Euteleostomi</taxon>
        <taxon>Actinopterygii</taxon>
        <taxon>Neopterygii</taxon>
        <taxon>Teleostei</taxon>
        <taxon>Anguilliformes</taxon>
        <taxon>Synaphobranchidae</taxon>
        <taxon>Synaphobranchus</taxon>
    </lineage>
</organism>
<protein>
    <submittedName>
        <fullName evidence="2">Uncharacterized protein</fullName>
    </submittedName>
</protein>
<evidence type="ECO:0000313" key="3">
    <source>
        <dbReference type="Proteomes" id="UP001152622"/>
    </source>
</evidence>